<evidence type="ECO:0000313" key="3">
    <source>
        <dbReference type="Proteomes" id="UP000189670"/>
    </source>
</evidence>
<organism evidence="2 3">
    <name type="scientific">Candidatus Magnetoglobus multicellularis str. Araruama</name>
    <dbReference type="NCBI Taxonomy" id="890399"/>
    <lineage>
        <taxon>Bacteria</taxon>
        <taxon>Pseudomonadati</taxon>
        <taxon>Thermodesulfobacteriota</taxon>
        <taxon>Desulfobacteria</taxon>
        <taxon>Desulfobacterales</taxon>
        <taxon>Desulfobacteraceae</taxon>
        <taxon>Candidatus Magnetoglobus</taxon>
    </lineage>
</organism>
<dbReference type="Gene3D" id="3.30.360.80">
    <property type="match status" value="1"/>
</dbReference>
<dbReference type="Gene3D" id="6.10.140.1500">
    <property type="match status" value="1"/>
</dbReference>
<protein>
    <recommendedName>
        <fullName evidence="1">RNA polymerase recycling bacterial C-terminal domain-containing protein</fullName>
    </recommendedName>
</protein>
<evidence type="ECO:0000313" key="2">
    <source>
        <dbReference type="EMBL" id="ETR72782.1"/>
    </source>
</evidence>
<proteinExistence type="predicted"/>
<reference evidence="3" key="1">
    <citation type="submission" date="2012-11" db="EMBL/GenBank/DDBJ databases">
        <authorList>
            <person name="Lucero-Rivera Y.E."/>
            <person name="Tovar-Ramirez D."/>
        </authorList>
    </citation>
    <scope>NUCLEOTIDE SEQUENCE [LARGE SCALE GENOMIC DNA]</scope>
    <source>
        <strain evidence="3">Araruama</strain>
    </source>
</reference>
<accession>A0A1V1PCZ1</accession>
<name>A0A1V1PCZ1_9BACT</name>
<dbReference type="AlphaFoldDB" id="A0A1V1PCZ1"/>
<comment type="caution">
    <text evidence="2">The sequence shown here is derived from an EMBL/GenBank/DDBJ whole genome shotgun (WGS) entry which is preliminary data.</text>
</comment>
<dbReference type="Proteomes" id="UP000189670">
    <property type="component" value="Unassembled WGS sequence"/>
</dbReference>
<dbReference type="EMBL" id="ATBP01000113">
    <property type="protein sequence ID" value="ETR72782.1"/>
    <property type="molecule type" value="Genomic_DNA"/>
</dbReference>
<dbReference type="GO" id="GO:0016817">
    <property type="term" value="F:hydrolase activity, acting on acid anhydrides"/>
    <property type="evidence" value="ECO:0007669"/>
    <property type="project" value="InterPro"/>
</dbReference>
<sequence>MIIWYHKGLNAFSKIIPYAQPVFEICKKRLLETILDPEDSLDAYQQLITDTQELCKQMAQAYDRGRDRLLERNSFDISVAKNVKDAIVATDHDASIEPYCKRLFNHFGIVFEDLWSRTYRLKTSHRYNDKFSGIYNNMRVTFERKKALMLENVSFLSWDHPIITNAMELLIGEGNGQCSLAIWQDITKKAIYLESLYILECVAPKNLHMDRFIPAIPIRMLVNDQMKSCKKMLLSHDFEKRLEDARFSANLFEDAFKMLPKMIAISEQVVQKEADQIISKTIQDIDEQMDTEISRLKTLKTMNPNVKNIEIQAAIEEKQNLKEYASSARIRIDAIRLIKRGTF</sequence>
<evidence type="ECO:0000259" key="1">
    <source>
        <dbReference type="Pfam" id="PF12137"/>
    </source>
</evidence>
<feature type="domain" description="RNA polymerase recycling bacterial C-terminal" evidence="1">
    <location>
        <begin position="3"/>
        <end position="338"/>
    </location>
</feature>
<gene>
    <name evidence="2" type="ORF">OMM_01448</name>
</gene>
<dbReference type="InterPro" id="IPR022737">
    <property type="entry name" value="RapA_C"/>
</dbReference>
<dbReference type="Pfam" id="PF12137">
    <property type="entry name" value="RapA_C"/>
    <property type="match status" value="1"/>
</dbReference>